<proteinExistence type="predicted"/>
<dbReference type="SUPFAM" id="SSF81324">
    <property type="entry name" value="Voltage-gated potassium channels"/>
    <property type="match status" value="1"/>
</dbReference>
<dbReference type="RefSeq" id="WP_061996755.1">
    <property type="nucleotide sequence ID" value="NZ_JAUOQI010000005.1"/>
</dbReference>
<feature type="transmembrane region" description="Helical" evidence="1">
    <location>
        <begin position="354"/>
        <end position="379"/>
    </location>
</feature>
<organism evidence="3 4">
    <name type="scientific">Alteromonas stellipolaris</name>
    <dbReference type="NCBI Taxonomy" id="233316"/>
    <lineage>
        <taxon>Bacteria</taxon>
        <taxon>Pseudomonadati</taxon>
        <taxon>Pseudomonadota</taxon>
        <taxon>Gammaproteobacteria</taxon>
        <taxon>Alteromonadales</taxon>
        <taxon>Alteromonadaceae</taxon>
        <taxon>Alteromonas/Salinimonas group</taxon>
        <taxon>Alteromonas</taxon>
    </lineage>
</organism>
<accession>A0AAW7Z371</accession>
<keyword evidence="1" id="KW-0472">Membrane</keyword>
<sequence>MSSFNYINFIDYLKTQLDETNNAEINGFEVLFDYLKDYPPEYLEDDDSDFFREEIDRLAQDQIDELVYTLKDSENDWLEIKGEKWRIKDNESNQGETKTKLYSKLTAKEAALLDKKSGDVDSEERTALVNLYNNKVNSLGSVEEKYHVAKLIVDKFIYTEDGKKEYHQFLITAGETGSEKKDKDSYKYYEHLAKFYRQKYEHELSAQWYKDAANTANICNEKEETILKLTRNERLQFEQAGREEEAAEAYIRENDLIAKVDGRRRTRFIYSSLKHVSDYFQNPKKVACVAILFILVSSFIFSISGITPSGGTVQSWRAGKFFSVETITEFGDALYFSVVTFTTLGYGDYTPSNIISRIVTIFLSIGGLLLASLFLVTLVKRYGR</sequence>
<keyword evidence="1" id="KW-0812">Transmembrane</keyword>
<protein>
    <submittedName>
        <fullName evidence="3">Potassium channel family protein</fullName>
    </submittedName>
</protein>
<dbReference type="AlphaFoldDB" id="A0AAW7Z371"/>
<keyword evidence="1" id="KW-1133">Transmembrane helix</keyword>
<gene>
    <name evidence="3" type="ORF">Q4527_09440</name>
</gene>
<evidence type="ECO:0000313" key="4">
    <source>
        <dbReference type="Proteomes" id="UP001170717"/>
    </source>
</evidence>
<dbReference type="EMBL" id="JAUOQI010000005">
    <property type="protein sequence ID" value="MDO6577618.1"/>
    <property type="molecule type" value="Genomic_DNA"/>
</dbReference>
<dbReference type="Proteomes" id="UP001170717">
    <property type="component" value="Unassembled WGS sequence"/>
</dbReference>
<evidence type="ECO:0000313" key="3">
    <source>
        <dbReference type="EMBL" id="MDO6577618.1"/>
    </source>
</evidence>
<dbReference type="GO" id="GO:0034220">
    <property type="term" value="P:monoatomic ion transmembrane transport"/>
    <property type="evidence" value="ECO:0007669"/>
    <property type="project" value="UniProtKB-KW"/>
</dbReference>
<feature type="transmembrane region" description="Helical" evidence="1">
    <location>
        <begin position="286"/>
        <end position="306"/>
    </location>
</feature>
<reference evidence="3" key="1">
    <citation type="submission" date="2023-07" db="EMBL/GenBank/DDBJ databases">
        <title>Genome content predicts the carbon catabolic preferences of heterotrophic bacteria.</title>
        <authorList>
            <person name="Gralka M."/>
        </authorList>
    </citation>
    <scope>NUCLEOTIDE SEQUENCE</scope>
    <source>
        <strain evidence="3">F2M12</strain>
    </source>
</reference>
<evidence type="ECO:0000256" key="1">
    <source>
        <dbReference type="SAM" id="Phobius"/>
    </source>
</evidence>
<dbReference type="InterPro" id="IPR013099">
    <property type="entry name" value="K_chnl_dom"/>
</dbReference>
<dbReference type="Pfam" id="PF07885">
    <property type="entry name" value="Ion_trans_2"/>
    <property type="match status" value="1"/>
</dbReference>
<keyword evidence="3" id="KW-0407">Ion channel</keyword>
<dbReference type="Gene3D" id="1.10.287.70">
    <property type="match status" value="1"/>
</dbReference>
<evidence type="ECO:0000259" key="2">
    <source>
        <dbReference type="Pfam" id="PF07885"/>
    </source>
</evidence>
<comment type="caution">
    <text evidence="3">The sequence shown here is derived from an EMBL/GenBank/DDBJ whole genome shotgun (WGS) entry which is preliminary data.</text>
</comment>
<keyword evidence="3" id="KW-0813">Transport</keyword>
<feature type="domain" description="Potassium channel" evidence="2">
    <location>
        <begin position="292"/>
        <end position="381"/>
    </location>
</feature>
<name>A0AAW7Z371_9ALTE</name>
<keyword evidence="3" id="KW-0406">Ion transport</keyword>